<name>V4KKA9_EUTSA</name>
<dbReference type="Gramene" id="ESQ30362">
    <property type="protein sequence ID" value="ESQ30362"/>
    <property type="gene ID" value="EUTSA_v10011463mg"/>
</dbReference>
<dbReference type="GO" id="GO:0042803">
    <property type="term" value="F:protein homodimerization activity"/>
    <property type="evidence" value="ECO:0007669"/>
    <property type="project" value="EnsemblPlants"/>
</dbReference>
<dbReference type="eggNOG" id="ENOG502R5PU">
    <property type="taxonomic scope" value="Eukaryota"/>
</dbReference>
<feature type="region of interest" description="Disordered" evidence="7">
    <location>
        <begin position="338"/>
        <end position="366"/>
    </location>
</feature>
<reference evidence="10 11" key="1">
    <citation type="journal article" date="2013" name="Front. Plant Sci.">
        <title>The Reference Genome of the Halophytic Plant Eutrema salsugineum.</title>
        <authorList>
            <person name="Yang R."/>
            <person name="Jarvis D.E."/>
            <person name="Chen H."/>
            <person name="Beilstein M.A."/>
            <person name="Grimwood J."/>
            <person name="Jenkins J."/>
            <person name="Shu S."/>
            <person name="Prochnik S."/>
            <person name="Xin M."/>
            <person name="Ma C."/>
            <person name="Schmutz J."/>
            <person name="Wing R.A."/>
            <person name="Mitchell-Olds T."/>
            <person name="Schumaker K.S."/>
            <person name="Wang X."/>
        </authorList>
    </citation>
    <scope>NUCLEOTIDE SEQUENCE [LARGE SCALE GENOMIC DNA]</scope>
</reference>
<keyword evidence="8" id="KW-0472">Membrane</keyword>
<dbReference type="GO" id="GO:0071215">
    <property type="term" value="P:cellular response to abscisic acid stimulus"/>
    <property type="evidence" value="ECO:0007669"/>
    <property type="project" value="EnsemblPlants"/>
</dbReference>
<dbReference type="GO" id="GO:2000028">
    <property type="term" value="P:regulation of photoperiodism, flowering"/>
    <property type="evidence" value="ECO:0007669"/>
    <property type="project" value="EnsemblPlants"/>
</dbReference>
<dbReference type="GO" id="GO:1902456">
    <property type="term" value="P:regulation of stomatal opening"/>
    <property type="evidence" value="ECO:0007669"/>
    <property type="project" value="EnsemblPlants"/>
</dbReference>
<evidence type="ECO:0000256" key="7">
    <source>
        <dbReference type="SAM" id="MobiDB-lite"/>
    </source>
</evidence>
<feature type="region of interest" description="Disordered" evidence="7">
    <location>
        <begin position="267"/>
        <end position="292"/>
    </location>
</feature>
<dbReference type="GO" id="GO:0160062">
    <property type="term" value="P:cutin-based cuticle development"/>
    <property type="evidence" value="ECO:0007669"/>
    <property type="project" value="EnsemblPlants"/>
</dbReference>
<gene>
    <name evidence="10" type="ORF">EUTSA_v10011463mg</name>
</gene>
<evidence type="ECO:0000256" key="2">
    <source>
        <dbReference type="ARBA" id="ARBA00023015"/>
    </source>
</evidence>
<accession>V4KKA9</accession>
<dbReference type="Gene3D" id="4.10.280.10">
    <property type="entry name" value="Helix-loop-helix DNA-binding domain"/>
    <property type="match status" value="1"/>
</dbReference>
<evidence type="ECO:0000256" key="3">
    <source>
        <dbReference type="ARBA" id="ARBA00023125"/>
    </source>
</evidence>
<dbReference type="PROSITE" id="PS50888">
    <property type="entry name" value="BHLH"/>
    <property type="match status" value="1"/>
</dbReference>
<dbReference type="InterPro" id="IPR036638">
    <property type="entry name" value="HLH_DNA-bd_sf"/>
</dbReference>
<dbReference type="KEGG" id="eus:EUTSA_v10011463mg"/>
<keyword evidence="8" id="KW-0812">Transmembrane</keyword>
<feature type="compositionally biased region" description="Polar residues" evidence="7">
    <location>
        <begin position="267"/>
        <end position="280"/>
    </location>
</feature>
<evidence type="ECO:0000256" key="4">
    <source>
        <dbReference type="ARBA" id="ARBA00023163"/>
    </source>
</evidence>
<dbReference type="InterPro" id="IPR045843">
    <property type="entry name" value="IND-like"/>
</dbReference>
<feature type="compositionally biased region" description="Basic and acidic residues" evidence="7">
    <location>
        <begin position="345"/>
        <end position="354"/>
    </location>
</feature>
<keyword evidence="2" id="KW-0805">Transcription regulation</keyword>
<dbReference type="SUPFAM" id="SSF47459">
    <property type="entry name" value="HLH, helix-loop-helix DNA-binding domain"/>
    <property type="match status" value="1"/>
</dbReference>
<dbReference type="InterPro" id="IPR045239">
    <property type="entry name" value="bHLH95_bHLH"/>
</dbReference>
<dbReference type="STRING" id="72664.V4KKA9"/>
<dbReference type="GO" id="GO:0000981">
    <property type="term" value="F:DNA-binding transcription factor activity, RNA polymerase II-specific"/>
    <property type="evidence" value="ECO:0007669"/>
    <property type="project" value="TreeGrafter"/>
</dbReference>
<feature type="region of interest" description="Disordered" evidence="7">
    <location>
        <begin position="214"/>
        <end position="238"/>
    </location>
</feature>
<dbReference type="AlphaFoldDB" id="V4KKA9"/>
<dbReference type="GO" id="GO:1903286">
    <property type="term" value="P:regulation of potassium ion import"/>
    <property type="evidence" value="ECO:0007669"/>
    <property type="project" value="EnsemblPlants"/>
</dbReference>
<dbReference type="InterPro" id="IPR011598">
    <property type="entry name" value="bHLH_dom"/>
</dbReference>
<evidence type="ECO:0000256" key="8">
    <source>
        <dbReference type="SAM" id="Phobius"/>
    </source>
</evidence>
<evidence type="ECO:0000313" key="10">
    <source>
        <dbReference type="EMBL" id="ESQ30362.1"/>
    </source>
</evidence>
<dbReference type="GO" id="GO:0005634">
    <property type="term" value="C:nucleus"/>
    <property type="evidence" value="ECO:0007669"/>
    <property type="project" value="UniProtKB-SubCell"/>
</dbReference>
<proteinExistence type="predicted"/>
<dbReference type="GO" id="GO:1902074">
    <property type="term" value="P:response to salt"/>
    <property type="evidence" value="ECO:0007669"/>
    <property type="project" value="EnsemblPlants"/>
</dbReference>
<dbReference type="PANTHER" id="PTHR16223">
    <property type="entry name" value="TRANSCRIPTION FACTOR BHLH83-RELATED"/>
    <property type="match status" value="1"/>
</dbReference>
<sequence length="459" mass="51016">MFVFVPSKKNDIKLPSRSLSPLFFSFFFPFLVFFISHILIYNLRDLSPGKSPGESAKLPVLSNPTEKITREEKNTKATKMESEFQQHHFHLHDHQHQRPRNSGLIRYQSAPSSYFSSFGDRESIEEFLDRPTSPETERILSGFLQTTDTSNNVDSFLHHTFNSDGSEKKPPEVKMEEVDIPATAMEVVVSGGGDDVEVSVAPDSIGYDSVVRNLGQNKRPRERDDRTPANNLARHNSSPAGLFSSVDVETAYAAVMKSMGGFGGGNLMNTSNTEASSFTPRSKLPPSASRQMSPISEIDVKPGFSSRLPPRTLSGGFNRSFGNEGSASSKLSAIARTQSGGLDQYKTKDEDSASRRPPLAHHMSLPKSLSDIEQLLSDSIPCKIRAKRGCATHPRSIAERVRRTKISERMRKLQDLVPNMDTQTNTADMLDLAVQYIKDLQEQVKELEESRARCRCSSA</sequence>
<comment type="subcellular location">
    <subcellularLocation>
        <location evidence="1">Nucleus</location>
    </subcellularLocation>
</comment>
<keyword evidence="11" id="KW-1185">Reference proteome</keyword>
<dbReference type="GO" id="GO:0009414">
    <property type="term" value="P:response to water deprivation"/>
    <property type="evidence" value="ECO:0007669"/>
    <property type="project" value="EnsemblPlants"/>
</dbReference>
<evidence type="ECO:0000256" key="1">
    <source>
        <dbReference type="ARBA" id="ARBA00004123"/>
    </source>
</evidence>
<feature type="transmembrane region" description="Helical" evidence="8">
    <location>
        <begin position="21"/>
        <end position="41"/>
    </location>
</feature>
<dbReference type="Pfam" id="PF00010">
    <property type="entry name" value="HLH"/>
    <property type="match status" value="1"/>
</dbReference>
<organism evidence="10 11">
    <name type="scientific">Eutrema salsugineum</name>
    <name type="common">Saltwater cress</name>
    <name type="synonym">Sisymbrium salsugineum</name>
    <dbReference type="NCBI Taxonomy" id="72664"/>
    <lineage>
        <taxon>Eukaryota</taxon>
        <taxon>Viridiplantae</taxon>
        <taxon>Streptophyta</taxon>
        <taxon>Embryophyta</taxon>
        <taxon>Tracheophyta</taxon>
        <taxon>Spermatophyta</taxon>
        <taxon>Magnoliopsida</taxon>
        <taxon>eudicotyledons</taxon>
        <taxon>Gunneridae</taxon>
        <taxon>Pentapetalae</taxon>
        <taxon>rosids</taxon>
        <taxon>malvids</taxon>
        <taxon>Brassicales</taxon>
        <taxon>Brassicaceae</taxon>
        <taxon>Eutremeae</taxon>
        <taxon>Eutrema</taxon>
    </lineage>
</organism>
<dbReference type="GO" id="GO:0048573">
    <property type="term" value="P:photoperiodism, flowering"/>
    <property type="evidence" value="ECO:0007669"/>
    <property type="project" value="EnsemblPlants"/>
</dbReference>
<keyword evidence="5" id="KW-0539">Nucleus</keyword>
<dbReference type="SMART" id="SM00353">
    <property type="entry name" value="HLH"/>
    <property type="match status" value="1"/>
</dbReference>
<keyword evidence="4" id="KW-0804">Transcription</keyword>
<dbReference type="GO" id="GO:0000978">
    <property type="term" value="F:RNA polymerase II cis-regulatory region sequence-specific DNA binding"/>
    <property type="evidence" value="ECO:0007669"/>
    <property type="project" value="TreeGrafter"/>
</dbReference>
<dbReference type="EMBL" id="KI517809">
    <property type="protein sequence ID" value="ESQ30362.1"/>
    <property type="molecule type" value="Genomic_DNA"/>
</dbReference>
<protein>
    <recommendedName>
        <fullName evidence="9">BHLH domain-containing protein</fullName>
    </recommendedName>
</protein>
<dbReference type="GO" id="GO:0006970">
    <property type="term" value="P:response to osmotic stress"/>
    <property type="evidence" value="ECO:0007669"/>
    <property type="project" value="EnsemblPlants"/>
</dbReference>
<keyword evidence="3" id="KW-0238">DNA-binding</keyword>
<evidence type="ECO:0000256" key="5">
    <source>
        <dbReference type="ARBA" id="ARBA00023242"/>
    </source>
</evidence>
<dbReference type="CDD" id="cd11393">
    <property type="entry name" value="bHLH_AtbHLH_like"/>
    <property type="match status" value="1"/>
</dbReference>
<evidence type="ECO:0000259" key="9">
    <source>
        <dbReference type="PROSITE" id="PS50888"/>
    </source>
</evidence>
<dbReference type="PANTHER" id="PTHR16223:SF279">
    <property type="entry name" value="TRANSCRIPTION FACTOR BHLH122"/>
    <property type="match status" value="1"/>
</dbReference>
<evidence type="ECO:0000256" key="6">
    <source>
        <dbReference type="SAM" id="Coils"/>
    </source>
</evidence>
<feature type="compositionally biased region" description="Polar residues" evidence="7">
    <location>
        <begin position="228"/>
        <end position="238"/>
    </location>
</feature>
<keyword evidence="6" id="KW-0175">Coiled coil</keyword>
<feature type="domain" description="BHLH" evidence="9">
    <location>
        <begin position="390"/>
        <end position="440"/>
    </location>
</feature>
<keyword evidence="8" id="KW-1133">Transmembrane helix</keyword>
<feature type="coiled-coil region" evidence="6">
    <location>
        <begin position="430"/>
        <end position="457"/>
    </location>
</feature>
<evidence type="ECO:0000313" key="11">
    <source>
        <dbReference type="Proteomes" id="UP000030689"/>
    </source>
</evidence>
<dbReference type="Proteomes" id="UP000030689">
    <property type="component" value="Unassembled WGS sequence"/>
</dbReference>
<dbReference type="FunFam" id="4.10.280.10:FF:000021">
    <property type="entry name" value="Transcription factor bHLH130 family"/>
    <property type="match status" value="1"/>
</dbReference>
<dbReference type="OMA" id="MSDNMTG"/>